<dbReference type="GO" id="GO:0046914">
    <property type="term" value="F:transition metal ion binding"/>
    <property type="evidence" value="ECO:0007669"/>
    <property type="project" value="InterPro"/>
</dbReference>
<dbReference type="InterPro" id="IPR008988">
    <property type="entry name" value="Transcriptional_repressor_C"/>
</dbReference>
<name>X1AZ08_9ZZZZ</name>
<dbReference type="SUPFAM" id="SSF50037">
    <property type="entry name" value="C-terminal domain of transcriptional repressors"/>
    <property type="match status" value="1"/>
</dbReference>
<dbReference type="InterPro" id="IPR053184">
    <property type="entry name" value="FeoA-like"/>
</dbReference>
<protein>
    <recommendedName>
        <fullName evidence="2">Ferrous iron transporter FeoA-like domain-containing protein</fullName>
    </recommendedName>
</protein>
<proteinExistence type="predicted"/>
<dbReference type="AlphaFoldDB" id="X1AZ08"/>
<dbReference type="PANTHER" id="PTHR43151">
    <property type="entry name" value="FEOA FAMILY PROTEIN"/>
    <property type="match status" value="1"/>
</dbReference>
<sequence length="51" mass="5448">RLADLGLTPGITLSVVQANSRGPIIISFKDDVRLALGRGMAYKIKVEPLAL</sequence>
<evidence type="ECO:0000313" key="3">
    <source>
        <dbReference type="EMBL" id="GAG74412.1"/>
    </source>
</evidence>
<reference evidence="3" key="1">
    <citation type="journal article" date="2014" name="Front. Microbiol.">
        <title>High frequency of phylogenetically diverse reductive dehalogenase-homologous genes in deep subseafloor sedimentary metagenomes.</title>
        <authorList>
            <person name="Kawai M."/>
            <person name="Futagami T."/>
            <person name="Toyoda A."/>
            <person name="Takaki Y."/>
            <person name="Nishi S."/>
            <person name="Hori S."/>
            <person name="Arai W."/>
            <person name="Tsubouchi T."/>
            <person name="Morono Y."/>
            <person name="Uchiyama I."/>
            <person name="Ito T."/>
            <person name="Fujiyama A."/>
            <person name="Inagaki F."/>
            <person name="Takami H."/>
        </authorList>
    </citation>
    <scope>NUCLEOTIDE SEQUENCE</scope>
    <source>
        <strain evidence="3">Expedition CK06-06</strain>
    </source>
</reference>
<dbReference type="EMBL" id="BART01000706">
    <property type="protein sequence ID" value="GAG74412.1"/>
    <property type="molecule type" value="Genomic_DNA"/>
</dbReference>
<dbReference type="Gene3D" id="2.30.30.90">
    <property type="match status" value="1"/>
</dbReference>
<comment type="caution">
    <text evidence="3">The sequence shown here is derived from an EMBL/GenBank/DDBJ whole genome shotgun (WGS) entry which is preliminary data.</text>
</comment>
<dbReference type="InterPro" id="IPR007167">
    <property type="entry name" value="Fe-transptr_FeoA-like"/>
</dbReference>
<gene>
    <name evidence="3" type="ORF">S01H4_03029</name>
</gene>
<accession>X1AZ08</accession>
<dbReference type="Pfam" id="PF04023">
    <property type="entry name" value="FeoA"/>
    <property type="match status" value="1"/>
</dbReference>
<dbReference type="InterPro" id="IPR038157">
    <property type="entry name" value="FeoA_core_dom"/>
</dbReference>
<feature type="domain" description="Ferrous iron transporter FeoA-like" evidence="2">
    <location>
        <begin position="1"/>
        <end position="48"/>
    </location>
</feature>
<feature type="non-terminal residue" evidence="3">
    <location>
        <position position="1"/>
    </location>
</feature>
<evidence type="ECO:0000259" key="2">
    <source>
        <dbReference type="Pfam" id="PF04023"/>
    </source>
</evidence>
<organism evidence="3">
    <name type="scientific">marine sediment metagenome</name>
    <dbReference type="NCBI Taxonomy" id="412755"/>
    <lineage>
        <taxon>unclassified sequences</taxon>
        <taxon>metagenomes</taxon>
        <taxon>ecological metagenomes</taxon>
    </lineage>
</organism>
<evidence type="ECO:0000256" key="1">
    <source>
        <dbReference type="ARBA" id="ARBA00023004"/>
    </source>
</evidence>
<dbReference type="PANTHER" id="PTHR43151:SF1">
    <property type="entry name" value="SSR2333 PROTEIN"/>
    <property type="match status" value="1"/>
</dbReference>
<keyword evidence="1" id="KW-0408">Iron</keyword>